<evidence type="ECO:0000313" key="2">
    <source>
        <dbReference type="Proteomes" id="UP001476798"/>
    </source>
</evidence>
<sequence length="130" mass="14657">YLFNDAEVKPFDSAQLASECFGGEMTVWDAVALLMKSLDATGTADIFFYLPIRLKPTTLSLTSLWTSPLRRFMWQLCSSIPSTLPDPKAVSLMTAKMFQRLCIHVIQRLRPVHAHLYLQPGMEDGYVSAE</sequence>
<feature type="non-terminal residue" evidence="1">
    <location>
        <position position="1"/>
    </location>
</feature>
<keyword evidence="2" id="KW-1185">Reference proteome</keyword>
<dbReference type="Proteomes" id="UP001476798">
    <property type="component" value="Unassembled WGS sequence"/>
</dbReference>
<reference evidence="1 2" key="1">
    <citation type="submission" date="2021-06" db="EMBL/GenBank/DDBJ databases">
        <authorList>
            <person name="Palmer J.M."/>
        </authorList>
    </citation>
    <scope>NUCLEOTIDE SEQUENCE [LARGE SCALE GENOMIC DNA]</scope>
    <source>
        <strain evidence="1 2">GA_2019</strain>
        <tissue evidence="1">Muscle</tissue>
    </source>
</reference>
<accession>A0ABV0NPA9</accession>
<proteinExistence type="predicted"/>
<name>A0ABV0NPA9_9TELE</name>
<organism evidence="1 2">
    <name type="scientific">Goodea atripinnis</name>
    <dbReference type="NCBI Taxonomy" id="208336"/>
    <lineage>
        <taxon>Eukaryota</taxon>
        <taxon>Metazoa</taxon>
        <taxon>Chordata</taxon>
        <taxon>Craniata</taxon>
        <taxon>Vertebrata</taxon>
        <taxon>Euteleostomi</taxon>
        <taxon>Actinopterygii</taxon>
        <taxon>Neopterygii</taxon>
        <taxon>Teleostei</taxon>
        <taxon>Neoteleostei</taxon>
        <taxon>Acanthomorphata</taxon>
        <taxon>Ovalentaria</taxon>
        <taxon>Atherinomorphae</taxon>
        <taxon>Cyprinodontiformes</taxon>
        <taxon>Goodeidae</taxon>
        <taxon>Goodea</taxon>
    </lineage>
</organism>
<evidence type="ECO:0000313" key="1">
    <source>
        <dbReference type="EMBL" id="MEQ2173236.1"/>
    </source>
</evidence>
<dbReference type="EMBL" id="JAHRIO010044525">
    <property type="protein sequence ID" value="MEQ2173236.1"/>
    <property type="molecule type" value="Genomic_DNA"/>
</dbReference>
<gene>
    <name evidence="1" type="ORF">GOODEAATRI_029872</name>
</gene>
<comment type="caution">
    <text evidence="1">The sequence shown here is derived from an EMBL/GenBank/DDBJ whole genome shotgun (WGS) entry which is preliminary data.</text>
</comment>
<protein>
    <submittedName>
        <fullName evidence="1">Uncharacterized protein</fullName>
    </submittedName>
</protein>